<keyword evidence="4" id="KW-1003">Cell membrane</keyword>
<dbReference type="Gene3D" id="2.10.70.20">
    <property type="entry name" value="gspk-gspi-gspj complex like domains"/>
    <property type="match status" value="1"/>
</dbReference>
<keyword evidence="9" id="KW-0472">Membrane</keyword>
<evidence type="ECO:0000256" key="2">
    <source>
        <dbReference type="ARBA" id="ARBA00011084"/>
    </source>
</evidence>
<dbReference type="InterPro" id="IPR051621">
    <property type="entry name" value="T2SS_protein_J"/>
</dbReference>
<evidence type="ECO:0000256" key="9">
    <source>
        <dbReference type="ARBA" id="ARBA00023136"/>
    </source>
</evidence>
<dbReference type="RefSeq" id="WP_009575553.1">
    <property type="nucleotide sequence ID" value="NZ_AEIG01000030.1"/>
</dbReference>
<dbReference type="GO" id="GO:0015627">
    <property type="term" value="C:type II protein secretion system complex"/>
    <property type="evidence" value="ECO:0007669"/>
    <property type="project" value="InterPro"/>
</dbReference>
<dbReference type="PROSITE" id="PS00409">
    <property type="entry name" value="PROKAR_NTER_METHYL"/>
    <property type="match status" value="1"/>
</dbReference>
<dbReference type="Pfam" id="PF11612">
    <property type="entry name" value="T2SSJ"/>
    <property type="match status" value="1"/>
</dbReference>
<evidence type="ECO:0000256" key="6">
    <source>
        <dbReference type="ARBA" id="ARBA00022519"/>
    </source>
</evidence>
<comment type="subcellular location">
    <subcellularLocation>
        <location evidence="1">Cell inner membrane</location>
        <topology evidence="1">Single-pass membrane protein</topology>
    </subcellularLocation>
</comment>
<evidence type="ECO:0000313" key="10">
    <source>
        <dbReference type="EMBL" id="EGG29843.1"/>
    </source>
</evidence>
<dbReference type="SUPFAM" id="SSF54523">
    <property type="entry name" value="Pili subunits"/>
    <property type="match status" value="1"/>
</dbReference>
<dbReference type="AlphaFoldDB" id="F3L1F1"/>
<evidence type="ECO:0000256" key="5">
    <source>
        <dbReference type="ARBA" id="ARBA00022481"/>
    </source>
</evidence>
<dbReference type="InterPro" id="IPR045584">
    <property type="entry name" value="Pilin-like"/>
</dbReference>
<dbReference type="NCBIfam" id="TIGR02532">
    <property type="entry name" value="IV_pilin_GFxxxE"/>
    <property type="match status" value="1"/>
</dbReference>
<keyword evidence="8" id="KW-1133">Transmembrane helix</keyword>
<dbReference type="InterPro" id="IPR012902">
    <property type="entry name" value="N_methyl_site"/>
</dbReference>
<dbReference type="PANTHER" id="PTHR39583">
    <property type="entry name" value="TYPE II SECRETION SYSTEM PROTEIN J-RELATED"/>
    <property type="match status" value="1"/>
</dbReference>
<dbReference type="NCBIfam" id="TIGR01711">
    <property type="entry name" value="gspJ"/>
    <property type="match status" value="1"/>
</dbReference>
<evidence type="ECO:0000256" key="7">
    <source>
        <dbReference type="ARBA" id="ARBA00022692"/>
    </source>
</evidence>
<organism evidence="10 11">
    <name type="scientific">Aequoribacter fuscus</name>
    <dbReference type="NCBI Taxonomy" id="2518989"/>
    <lineage>
        <taxon>Bacteria</taxon>
        <taxon>Pseudomonadati</taxon>
        <taxon>Pseudomonadota</taxon>
        <taxon>Gammaproteobacteria</taxon>
        <taxon>Cellvibrionales</taxon>
        <taxon>Halieaceae</taxon>
        <taxon>Aequoribacter</taxon>
    </lineage>
</organism>
<comment type="caution">
    <text evidence="10">The sequence shown here is derived from an EMBL/GenBank/DDBJ whole genome shotgun (WGS) entry which is preliminary data.</text>
</comment>
<accession>F3L1F1</accession>
<keyword evidence="11" id="KW-1185">Reference proteome</keyword>
<sequence length="225" mass="24916">MKSASKQQGFTLIEVLIAMALTVVVASIAYSGLSAVLDSLDQTRQAMNRTSELSKALRMISRDVNQSVNRSIRDELGFTEPAMIGGDSYRGMLGLTRSGWMSMGSTPRSHLERVYYYVDDNTLYRMRSTVLDRSYRLDPDNPTVPGDGAVAMLEGVTRFEVVFLSPELISSLPSRPSDGALDTSRWLRDWGVEGTPNQDLPVALEIRLTIDGLGDMERVYVLPQS</sequence>
<keyword evidence="6" id="KW-0997">Cell inner membrane</keyword>
<evidence type="ECO:0000256" key="1">
    <source>
        <dbReference type="ARBA" id="ARBA00004377"/>
    </source>
</evidence>
<dbReference type="OrthoDB" id="9794345at2"/>
<protein>
    <recommendedName>
        <fullName evidence="3">Type II secretion system protein J</fullName>
    </recommendedName>
</protein>
<evidence type="ECO:0000256" key="3">
    <source>
        <dbReference type="ARBA" id="ARBA00021539"/>
    </source>
</evidence>
<dbReference type="eggNOG" id="COG4795">
    <property type="taxonomic scope" value="Bacteria"/>
</dbReference>
<name>F3L1F1_9GAMM</name>
<keyword evidence="5" id="KW-0488">Methylation</keyword>
<dbReference type="STRING" id="2518989.IMCC3088_1291"/>
<keyword evidence="7" id="KW-0812">Transmembrane</keyword>
<dbReference type="Proteomes" id="UP000005615">
    <property type="component" value="Unassembled WGS sequence"/>
</dbReference>
<proteinExistence type="inferred from homology"/>
<dbReference type="Pfam" id="PF07963">
    <property type="entry name" value="N_methyl"/>
    <property type="match status" value="1"/>
</dbReference>
<evidence type="ECO:0000256" key="4">
    <source>
        <dbReference type="ARBA" id="ARBA00022475"/>
    </source>
</evidence>
<dbReference type="EMBL" id="AEIG01000030">
    <property type="protein sequence ID" value="EGG29843.1"/>
    <property type="molecule type" value="Genomic_DNA"/>
</dbReference>
<evidence type="ECO:0000256" key="8">
    <source>
        <dbReference type="ARBA" id="ARBA00022989"/>
    </source>
</evidence>
<dbReference type="Gene3D" id="3.10.610.10">
    <property type="entry name" value="GSPII I/J protein-like"/>
    <property type="match status" value="1"/>
</dbReference>
<comment type="similarity">
    <text evidence="2">Belongs to the GSP J family.</text>
</comment>
<dbReference type="PANTHER" id="PTHR39583:SF2">
    <property type="entry name" value="TYPE II SECRETION SYSTEM PROTEIN J"/>
    <property type="match status" value="1"/>
</dbReference>
<dbReference type="GO" id="GO:0015628">
    <property type="term" value="P:protein secretion by the type II secretion system"/>
    <property type="evidence" value="ECO:0007669"/>
    <property type="project" value="InterPro"/>
</dbReference>
<dbReference type="GO" id="GO:0005886">
    <property type="term" value="C:plasma membrane"/>
    <property type="evidence" value="ECO:0007669"/>
    <property type="project" value="UniProtKB-SubCell"/>
</dbReference>
<evidence type="ECO:0000313" key="11">
    <source>
        <dbReference type="Proteomes" id="UP000005615"/>
    </source>
</evidence>
<reference evidence="10 11" key="1">
    <citation type="journal article" date="2011" name="J. Bacteriol.">
        <title>Genome sequence of strain IMCC3088, a proteorhodopsin-containing marine bacterium belonging to the OM60/NOR5 clade.</title>
        <authorList>
            <person name="Jang Y."/>
            <person name="Oh H.M."/>
            <person name="Kang I."/>
            <person name="Lee K."/>
            <person name="Yang S.J."/>
            <person name="Cho J.C."/>
        </authorList>
    </citation>
    <scope>NUCLEOTIDE SEQUENCE [LARGE SCALE GENOMIC DNA]</scope>
    <source>
        <strain evidence="10 11">IMCC3088</strain>
    </source>
</reference>
<dbReference type="InterPro" id="IPR010055">
    <property type="entry name" value="T2SS_protein-GspJ"/>
</dbReference>
<gene>
    <name evidence="10" type="ORF">IMCC3088_1291</name>
</gene>